<evidence type="ECO:0000313" key="2">
    <source>
        <dbReference type="Proteomes" id="UP000828390"/>
    </source>
</evidence>
<organism evidence="1 2">
    <name type="scientific">Dreissena polymorpha</name>
    <name type="common">Zebra mussel</name>
    <name type="synonym">Mytilus polymorpha</name>
    <dbReference type="NCBI Taxonomy" id="45954"/>
    <lineage>
        <taxon>Eukaryota</taxon>
        <taxon>Metazoa</taxon>
        <taxon>Spiralia</taxon>
        <taxon>Lophotrochozoa</taxon>
        <taxon>Mollusca</taxon>
        <taxon>Bivalvia</taxon>
        <taxon>Autobranchia</taxon>
        <taxon>Heteroconchia</taxon>
        <taxon>Euheterodonta</taxon>
        <taxon>Imparidentia</taxon>
        <taxon>Neoheterodontei</taxon>
        <taxon>Myida</taxon>
        <taxon>Dreissenoidea</taxon>
        <taxon>Dreissenidae</taxon>
        <taxon>Dreissena</taxon>
    </lineage>
</organism>
<name>A0A9D3YDQ3_DREPO</name>
<sequence length="165" mass="18288">MTEIGNGYSRSECVRLASDFVISLGKKSQSEPCLSADWFSGLQKRWPDIHVAKPQKLSLARAKASSSELLEYFLSDLKNIMENCNLTNKPDLIWNIDETGLLLEHSPINIVCQKGYTPQSVTSPRGNTVTVLAAENTTGSRLPHSKSCLAEGIWTVCYWTLLLAQ</sequence>
<dbReference type="EMBL" id="JAIWYP010000016">
    <property type="protein sequence ID" value="KAH3698668.1"/>
    <property type="molecule type" value="Genomic_DNA"/>
</dbReference>
<reference evidence="1" key="1">
    <citation type="journal article" date="2019" name="bioRxiv">
        <title>The Genome of the Zebra Mussel, Dreissena polymorpha: A Resource for Invasive Species Research.</title>
        <authorList>
            <person name="McCartney M.A."/>
            <person name="Auch B."/>
            <person name="Kono T."/>
            <person name="Mallez S."/>
            <person name="Zhang Y."/>
            <person name="Obille A."/>
            <person name="Becker A."/>
            <person name="Abrahante J.E."/>
            <person name="Garbe J."/>
            <person name="Badalamenti J.P."/>
            <person name="Herman A."/>
            <person name="Mangelson H."/>
            <person name="Liachko I."/>
            <person name="Sullivan S."/>
            <person name="Sone E.D."/>
            <person name="Koren S."/>
            <person name="Silverstein K.A.T."/>
            <person name="Beckman K.B."/>
            <person name="Gohl D.M."/>
        </authorList>
    </citation>
    <scope>NUCLEOTIDE SEQUENCE</scope>
    <source>
        <strain evidence="1">Duluth1</strain>
        <tissue evidence="1">Whole animal</tissue>
    </source>
</reference>
<gene>
    <name evidence="1" type="ORF">DPMN_086214</name>
</gene>
<protein>
    <submittedName>
        <fullName evidence="1">Uncharacterized protein</fullName>
    </submittedName>
</protein>
<keyword evidence="2" id="KW-1185">Reference proteome</keyword>
<accession>A0A9D3YDQ3</accession>
<evidence type="ECO:0000313" key="1">
    <source>
        <dbReference type="EMBL" id="KAH3698668.1"/>
    </source>
</evidence>
<dbReference type="Proteomes" id="UP000828390">
    <property type="component" value="Unassembled WGS sequence"/>
</dbReference>
<reference evidence="1" key="2">
    <citation type="submission" date="2020-11" db="EMBL/GenBank/DDBJ databases">
        <authorList>
            <person name="McCartney M.A."/>
            <person name="Auch B."/>
            <person name="Kono T."/>
            <person name="Mallez S."/>
            <person name="Becker A."/>
            <person name="Gohl D.M."/>
            <person name="Silverstein K.A.T."/>
            <person name="Koren S."/>
            <person name="Bechman K.B."/>
            <person name="Herman A."/>
            <person name="Abrahante J.E."/>
            <person name="Garbe J."/>
        </authorList>
    </citation>
    <scope>NUCLEOTIDE SEQUENCE</scope>
    <source>
        <strain evidence="1">Duluth1</strain>
        <tissue evidence="1">Whole animal</tissue>
    </source>
</reference>
<comment type="caution">
    <text evidence="1">The sequence shown here is derived from an EMBL/GenBank/DDBJ whole genome shotgun (WGS) entry which is preliminary data.</text>
</comment>
<dbReference type="AlphaFoldDB" id="A0A9D3YDQ3"/>
<proteinExistence type="predicted"/>